<dbReference type="Gene3D" id="1.20.120.160">
    <property type="entry name" value="HPT domain"/>
    <property type="match status" value="1"/>
</dbReference>
<dbReference type="Proteomes" id="UP001501153">
    <property type="component" value="Unassembled WGS sequence"/>
</dbReference>
<organism evidence="1 2">
    <name type="scientific">Hymenobacter saemangeumensis</name>
    <dbReference type="NCBI Taxonomy" id="1084522"/>
    <lineage>
        <taxon>Bacteria</taxon>
        <taxon>Pseudomonadati</taxon>
        <taxon>Bacteroidota</taxon>
        <taxon>Cytophagia</taxon>
        <taxon>Cytophagales</taxon>
        <taxon>Hymenobacteraceae</taxon>
        <taxon>Hymenobacter</taxon>
    </lineage>
</organism>
<gene>
    <name evidence="1" type="ORF">GCM10023185_10530</name>
</gene>
<accession>A0ABP8I585</accession>
<keyword evidence="2" id="KW-1185">Reference proteome</keyword>
<reference evidence="2" key="1">
    <citation type="journal article" date="2019" name="Int. J. Syst. Evol. Microbiol.">
        <title>The Global Catalogue of Microorganisms (GCM) 10K type strain sequencing project: providing services to taxonomists for standard genome sequencing and annotation.</title>
        <authorList>
            <consortium name="The Broad Institute Genomics Platform"/>
            <consortium name="The Broad Institute Genome Sequencing Center for Infectious Disease"/>
            <person name="Wu L."/>
            <person name="Ma J."/>
        </authorList>
    </citation>
    <scope>NUCLEOTIDE SEQUENCE [LARGE SCALE GENOMIC DNA]</scope>
    <source>
        <strain evidence="2">JCM 17923</strain>
    </source>
</reference>
<proteinExistence type="predicted"/>
<dbReference type="InterPro" id="IPR036641">
    <property type="entry name" value="HPT_dom_sf"/>
</dbReference>
<name>A0ABP8I585_9BACT</name>
<dbReference type="EMBL" id="BAABGZ010000013">
    <property type="protein sequence ID" value="GAA4351673.1"/>
    <property type="molecule type" value="Genomic_DNA"/>
</dbReference>
<dbReference type="RefSeq" id="WP_345234511.1">
    <property type="nucleotide sequence ID" value="NZ_BAABGZ010000013.1"/>
</dbReference>
<dbReference type="SUPFAM" id="SSF47226">
    <property type="entry name" value="Histidine-containing phosphotransfer domain, HPT domain"/>
    <property type="match status" value="1"/>
</dbReference>
<evidence type="ECO:0000313" key="2">
    <source>
        <dbReference type="Proteomes" id="UP001501153"/>
    </source>
</evidence>
<sequence length="146" mass="16023">MAISSSLSPAPRRLRAAHFIDFDYLEHVADGDAAYVVLMARLFCAHFPEEMFLLEVAAARADVVALRQGLMRLGTTCQMMGLPRLVQLAQHLAAALSPGQPLPAHAQAVLRRLRYGGTSAMNSLALRLDERYPQALERLLHTSESA</sequence>
<evidence type="ECO:0000313" key="1">
    <source>
        <dbReference type="EMBL" id="GAA4351673.1"/>
    </source>
</evidence>
<comment type="caution">
    <text evidence="1">The sequence shown here is derived from an EMBL/GenBank/DDBJ whole genome shotgun (WGS) entry which is preliminary data.</text>
</comment>
<protein>
    <submittedName>
        <fullName evidence="1">Uncharacterized protein</fullName>
    </submittedName>
</protein>